<reference evidence="1 2" key="1">
    <citation type="journal article" date="2019" name="Syst. Appl. Microbiol.">
        <title>Microvirga tunisiensis sp. nov., a root nodule symbiotic bacterium isolated from Lupinus micranthus and L. luteus grown in Northern Tunisia.</title>
        <authorList>
            <person name="Msaddak A."/>
            <person name="Rejili M."/>
            <person name="Duran D."/>
            <person name="Mars M."/>
            <person name="Palacios J.M."/>
            <person name="Ruiz-Argueso T."/>
            <person name="Rey L."/>
            <person name="Imperial J."/>
        </authorList>
    </citation>
    <scope>NUCLEOTIDE SEQUENCE [LARGE SCALE GENOMIC DNA]</scope>
    <source>
        <strain evidence="1 2">Lmie10</strain>
    </source>
</reference>
<dbReference type="EMBL" id="VOSK01000302">
    <property type="protein sequence ID" value="MPR30048.1"/>
    <property type="molecule type" value="Genomic_DNA"/>
</dbReference>
<sequence>MATRKARLEEFVIDRTPASGQQVEALAEDHVGTYILPFRCEYANGKWRNAETGETVQAHVQGWRELRPQRQKGIRPLKGLQ</sequence>
<comment type="caution">
    <text evidence="1">The sequence shown here is derived from an EMBL/GenBank/DDBJ whole genome shotgun (WGS) entry which is preliminary data.</text>
</comment>
<evidence type="ECO:0000313" key="1">
    <source>
        <dbReference type="EMBL" id="MPR30048.1"/>
    </source>
</evidence>
<proteinExistence type="predicted"/>
<evidence type="ECO:0000313" key="2">
    <source>
        <dbReference type="Proteomes" id="UP000403266"/>
    </source>
</evidence>
<keyword evidence="2" id="KW-1185">Reference proteome</keyword>
<dbReference type="Proteomes" id="UP000403266">
    <property type="component" value="Unassembled WGS sequence"/>
</dbReference>
<name>A0A5N7MT56_9HYPH</name>
<dbReference type="AlphaFoldDB" id="A0A5N7MT56"/>
<gene>
    <name evidence="1" type="ORF">FS320_34585</name>
</gene>
<organism evidence="1 2">
    <name type="scientific">Microvirga tunisiensis</name>
    <dbReference type="NCBI Taxonomy" id="2108360"/>
    <lineage>
        <taxon>Bacteria</taxon>
        <taxon>Pseudomonadati</taxon>
        <taxon>Pseudomonadota</taxon>
        <taxon>Alphaproteobacteria</taxon>
        <taxon>Hyphomicrobiales</taxon>
        <taxon>Methylobacteriaceae</taxon>
        <taxon>Microvirga</taxon>
    </lineage>
</organism>
<protein>
    <submittedName>
        <fullName evidence="1">Uncharacterized protein</fullName>
    </submittedName>
</protein>
<accession>A0A5N7MT56</accession>